<accession>A0A2M9FXE2</accession>
<keyword evidence="2" id="KW-1185">Reference proteome</keyword>
<dbReference type="Proteomes" id="UP000229498">
    <property type="component" value="Unassembled WGS sequence"/>
</dbReference>
<gene>
    <name evidence="1" type="ORF">CVT23_19025</name>
</gene>
<dbReference type="EMBL" id="PHIG01000048">
    <property type="protein sequence ID" value="PJK28123.1"/>
    <property type="molecule type" value="Genomic_DNA"/>
</dbReference>
<sequence length="80" mass="9048">MKKTVESMSSRKSYVPKIKVDTLILMTDGTELEGSVFIRATQRVQDLLNEPGMFFPLEDSRTGEITLVNKFAINNIKPLD</sequence>
<protein>
    <submittedName>
        <fullName evidence="1">Uncharacterized protein</fullName>
    </submittedName>
</protein>
<proteinExistence type="predicted"/>
<dbReference type="AlphaFoldDB" id="A0A2M9FXE2"/>
<comment type="caution">
    <text evidence="1">The sequence shown here is derived from an EMBL/GenBank/DDBJ whole genome shotgun (WGS) entry which is preliminary data.</text>
</comment>
<evidence type="ECO:0000313" key="1">
    <source>
        <dbReference type="EMBL" id="PJK28123.1"/>
    </source>
</evidence>
<reference evidence="1 2" key="1">
    <citation type="submission" date="2017-11" db="EMBL/GenBank/DDBJ databases">
        <title>Draft genome sequence of Rhizobiales bacterium SY3-13.</title>
        <authorList>
            <person name="Sun C."/>
        </authorList>
    </citation>
    <scope>NUCLEOTIDE SEQUENCE [LARGE SCALE GENOMIC DNA]</scope>
    <source>
        <strain evidence="1 2">SY3-13</strain>
    </source>
</reference>
<dbReference type="RefSeq" id="WP_109792893.1">
    <property type="nucleotide sequence ID" value="NZ_PHIG01000048.1"/>
</dbReference>
<dbReference type="InterPro" id="IPR049210">
    <property type="entry name" value="DUF6812"/>
</dbReference>
<name>A0A2M9FXE2_9PROT</name>
<organism evidence="1 2">
    <name type="scientific">Minwuia thermotolerans</name>
    <dbReference type="NCBI Taxonomy" id="2056226"/>
    <lineage>
        <taxon>Bacteria</taxon>
        <taxon>Pseudomonadati</taxon>
        <taxon>Pseudomonadota</taxon>
        <taxon>Alphaproteobacteria</taxon>
        <taxon>Minwuiales</taxon>
        <taxon>Minwuiaceae</taxon>
        <taxon>Minwuia</taxon>
    </lineage>
</organism>
<dbReference type="Pfam" id="PF20660">
    <property type="entry name" value="DUF6812"/>
    <property type="match status" value="1"/>
</dbReference>
<evidence type="ECO:0000313" key="2">
    <source>
        <dbReference type="Proteomes" id="UP000229498"/>
    </source>
</evidence>